<feature type="region of interest" description="Disordered" evidence="1">
    <location>
        <begin position="236"/>
        <end position="486"/>
    </location>
</feature>
<reference evidence="4 5" key="1">
    <citation type="journal article" date="2010" name="Nature">
        <title>The Ectocarpus genome and the independent evolution of multicellularity in brown algae.</title>
        <authorList>
            <person name="Cock J.M."/>
            <person name="Sterck L."/>
            <person name="Rouze P."/>
            <person name="Scornet D."/>
            <person name="Allen A.E."/>
            <person name="Amoutzias G."/>
            <person name="Anthouard V."/>
            <person name="Artiguenave F."/>
            <person name="Aury J.M."/>
            <person name="Badger J.H."/>
            <person name="Beszteri B."/>
            <person name="Billiau K."/>
            <person name="Bonnet E."/>
            <person name="Bothwell J.H."/>
            <person name="Bowler C."/>
            <person name="Boyen C."/>
            <person name="Brownlee C."/>
            <person name="Carrano C.J."/>
            <person name="Charrier B."/>
            <person name="Cho G.Y."/>
            <person name="Coelho S.M."/>
            <person name="Collen J."/>
            <person name="Corre E."/>
            <person name="Da Silva C."/>
            <person name="Delage L."/>
            <person name="Delaroque N."/>
            <person name="Dittami S.M."/>
            <person name="Doulbeau S."/>
            <person name="Elias M."/>
            <person name="Farnham G."/>
            <person name="Gachon C.M."/>
            <person name="Gschloessl B."/>
            <person name="Heesch S."/>
            <person name="Jabbari K."/>
            <person name="Jubin C."/>
            <person name="Kawai H."/>
            <person name="Kimura K."/>
            <person name="Kloareg B."/>
            <person name="Kupper F.C."/>
            <person name="Lang D."/>
            <person name="Le Bail A."/>
            <person name="Leblanc C."/>
            <person name="Lerouge P."/>
            <person name="Lohr M."/>
            <person name="Lopez P.J."/>
            <person name="Martens C."/>
            <person name="Maumus F."/>
            <person name="Michel G."/>
            <person name="Miranda-Saavedra D."/>
            <person name="Morales J."/>
            <person name="Moreau H."/>
            <person name="Motomura T."/>
            <person name="Nagasato C."/>
            <person name="Napoli C.A."/>
            <person name="Nelson D.R."/>
            <person name="Nyvall-Collen P."/>
            <person name="Peters A.F."/>
            <person name="Pommier C."/>
            <person name="Potin P."/>
            <person name="Poulain J."/>
            <person name="Quesneville H."/>
            <person name="Read B."/>
            <person name="Rensing S.A."/>
            <person name="Ritter A."/>
            <person name="Rousvoal S."/>
            <person name="Samanta M."/>
            <person name="Samson G."/>
            <person name="Schroeder D.C."/>
            <person name="Segurens B."/>
            <person name="Strittmatter M."/>
            <person name="Tonon T."/>
            <person name="Tregear J.W."/>
            <person name="Valentin K."/>
            <person name="von Dassow P."/>
            <person name="Yamagishi T."/>
            <person name="Van de Peer Y."/>
            <person name="Wincker P."/>
        </authorList>
    </citation>
    <scope>NUCLEOTIDE SEQUENCE [LARGE SCALE GENOMIC DNA]</scope>
    <source>
        <strain evidence="5">Ec32 / CCAP1310/4</strain>
    </source>
</reference>
<name>D7FSB6_ECTSI</name>
<dbReference type="InterPro" id="IPR000014">
    <property type="entry name" value="PAS"/>
</dbReference>
<dbReference type="CDD" id="cd00130">
    <property type="entry name" value="PAS"/>
    <property type="match status" value="1"/>
</dbReference>
<keyword evidence="5" id="KW-1185">Reference proteome</keyword>
<feature type="compositionally biased region" description="Low complexity" evidence="1">
    <location>
        <begin position="396"/>
        <end position="410"/>
    </location>
</feature>
<feature type="domain" description="PAS" evidence="3">
    <location>
        <begin position="7"/>
        <end position="77"/>
    </location>
</feature>
<feature type="compositionally biased region" description="Gly residues" evidence="1">
    <location>
        <begin position="96"/>
        <end position="108"/>
    </location>
</feature>
<feature type="signal peptide" evidence="2">
    <location>
        <begin position="1"/>
        <end position="24"/>
    </location>
</feature>
<organism evidence="4 5">
    <name type="scientific">Ectocarpus siliculosus</name>
    <name type="common">Brown alga</name>
    <name type="synonym">Conferva siliculosa</name>
    <dbReference type="NCBI Taxonomy" id="2880"/>
    <lineage>
        <taxon>Eukaryota</taxon>
        <taxon>Sar</taxon>
        <taxon>Stramenopiles</taxon>
        <taxon>Ochrophyta</taxon>
        <taxon>PX clade</taxon>
        <taxon>Phaeophyceae</taxon>
        <taxon>Ectocarpales</taxon>
        <taxon>Ectocarpaceae</taxon>
        <taxon>Ectocarpus</taxon>
    </lineage>
</organism>
<feature type="compositionally biased region" description="Low complexity" evidence="1">
    <location>
        <begin position="85"/>
        <end position="94"/>
    </location>
</feature>
<dbReference type="SUPFAM" id="SSF55785">
    <property type="entry name" value="PYP-like sensor domain (PAS domain)"/>
    <property type="match status" value="1"/>
</dbReference>
<evidence type="ECO:0000256" key="1">
    <source>
        <dbReference type="SAM" id="MobiDB-lite"/>
    </source>
</evidence>
<feature type="compositionally biased region" description="Polar residues" evidence="1">
    <location>
        <begin position="411"/>
        <end position="422"/>
    </location>
</feature>
<sequence length="507" mass="51827">MTAKNERMKQHALVLSMLPDLVLAVCRTGEMTYVSPACQWLLLHSPEDMTGANIFELVAPECHPLLRKIISDNLSRPVKSIAGGAAGGWSSAKSLQGGGSADGDGVGGDADAVAGDDEPQCREKKGNHRERLQQRCRQQQSQPGECPGIGSGGRGGSAPTSLSLQRPPKMKMLRIFRGDKTTVWCESRLSVRNAKRHDGNSTAAPVPLEIILTLRTVAEGGKTAVAREFAGGQLSMATGPSSAPPGEACVGTGAPAPADADADDADREEDAEEEYVEADDDGYQCEVEAAEEDSNNSGSGKDWGTRGGGGKGKRAAVTPSPRDSSGASAKQGPEATGAPKMAGAAEAEAEPADPAVGREERSLSKKRQRVSLSNHMDEELRGGGGGGGGGADKSGGDNSSTGGDTGGSTTHEGSVSCSNEADSTGEGSNNEGSSKWGDGDGRGGVNAPEGRGSYRDCGNSSEDGDGDVDGASEEGTSAEGTEFGDDVQTAVQSLILMGGDYNNKAAQ</sequence>
<protein>
    <submittedName>
        <fullName evidence="4">Pas-domain protein</fullName>
    </submittedName>
</protein>
<proteinExistence type="predicted"/>
<evidence type="ECO:0000313" key="4">
    <source>
        <dbReference type="EMBL" id="CBJ31057.1"/>
    </source>
</evidence>
<feature type="compositionally biased region" description="Gly residues" evidence="1">
    <location>
        <begin position="382"/>
        <end position="393"/>
    </location>
</feature>
<dbReference type="Gene3D" id="3.30.450.20">
    <property type="entry name" value="PAS domain"/>
    <property type="match status" value="1"/>
</dbReference>
<evidence type="ECO:0000256" key="2">
    <source>
        <dbReference type="SAM" id="SignalP"/>
    </source>
</evidence>
<feature type="compositionally biased region" description="Gly residues" evidence="1">
    <location>
        <begin position="147"/>
        <end position="156"/>
    </location>
</feature>
<dbReference type="InParanoid" id="D7FSB6"/>
<feature type="compositionally biased region" description="Acidic residues" evidence="1">
    <location>
        <begin position="462"/>
        <end position="472"/>
    </location>
</feature>
<feature type="compositionally biased region" description="Low complexity" evidence="1">
    <location>
        <begin position="334"/>
        <end position="346"/>
    </location>
</feature>
<dbReference type="SMART" id="SM00091">
    <property type="entry name" value="PAS"/>
    <property type="match status" value="1"/>
</dbReference>
<feature type="compositionally biased region" description="Low complexity" evidence="1">
    <location>
        <begin position="425"/>
        <end position="434"/>
    </location>
</feature>
<dbReference type="EMBL" id="FN648411">
    <property type="protein sequence ID" value="CBJ31057.1"/>
    <property type="molecule type" value="Genomic_DNA"/>
</dbReference>
<dbReference type="OMA" id="LVAPECH"/>
<gene>
    <name evidence="4" type="ORF">Esi_0231_0009</name>
</gene>
<dbReference type="Proteomes" id="UP000002630">
    <property type="component" value="Linkage Group LG08"/>
</dbReference>
<dbReference type="InterPro" id="IPR035965">
    <property type="entry name" value="PAS-like_dom_sf"/>
</dbReference>
<dbReference type="AlphaFoldDB" id="D7FSB6"/>
<feature type="compositionally biased region" description="Acidic residues" evidence="1">
    <location>
        <begin position="260"/>
        <end position="294"/>
    </location>
</feature>
<dbReference type="PROSITE" id="PS50112">
    <property type="entry name" value="PAS"/>
    <property type="match status" value="1"/>
</dbReference>
<feature type="region of interest" description="Disordered" evidence="1">
    <location>
        <begin position="85"/>
        <end position="164"/>
    </location>
</feature>
<accession>D7FSB6</accession>
<dbReference type="OrthoDB" id="49155at2759"/>
<feature type="chain" id="PRO_5003095889" evidence="2">
    <location>
        <begin position="25"/>
        <end position="507"/>
    </location>
</feature>
<dbReference type="EMBL" id="FN649733">
    <property type="protein sequence ID" value="CBJ31057.1"/>
    <property type="molecule type" value="Genomic_DNA"/>
</dbReference>
<keyword evidence="2" id="KW-0732">Signal</keyword>
<evidence type="ECO:0000313" key="5">
    <source>
        <dbReference type="Proteomes" id="UP000002630"/>
    </source>
</evidence>
<evidence type="ECO:0000259" key="3">
    <source>
        <dbReference type="PROSITE" id="PS50112"/>
    </source>
</evidence>
<feature type="compositionally biased region" description="Low complexity" evidence="1">
    <location>
        <begin position="135"/>
        <end position="146"/>
    </location>
</feature>
<feature type="compositionally biased region" description="Basic and acidic residues" evidence="1">
    <location>
        <begin position="119"/>
        <end position="133"/>
    </location>
</feature>